<accession>A0AAV4IJK6</accession>
<proteinExistence type="predicted"/>
<reference evidence="1 2" key="1">
    <citation type="journal article" date="2021" name="Elife">
        <title>Chloroplast acquisition without the gene transfer in kleptoplastic sea slugs, Plakobranchus ocellatus.</title>
        <authorList>
            <person name="Maeda T."/>
            <person name="Takahashi S."/>
            <person name="Yoshida T."/>
            <person name="Shimamura S."/>
            <person name="Takaki Y."/>
            <person name="Nagai Y."/>
            <person name="Toyoda A."/>
            <person name="Suzuki Y."/>
            <person name="Arimoto A."/>
            <person name="Ishii H."/>
            <person name="Satoh N."/>
            <person name="Nishiyama T."/>
            <person name="Hasebe M."/>
            <person name="Maruyama T."/>
            <person name="Minagawa J."/>
            <person name="Obokata J."/>
            <person name="Shigenobu S."/>
        </authorList>
    </citation>
    <scope>NUCLEOTIDE SEQUENCE [LARGE SCALE GENOMIC DNA]</scope>
</reference>
<organism evidence="1 2">
    <name type="scientific">Elysia marginata</name>
    <dbReference type="NCBI Taxonomy" id="1093978"/>
    <lineage>
        <taxon>Eukaryota</taxon>
        <taxon>Metazoa</taxon>
        <taxon>Spiralia</taxon>
        <taxon>Lophotrochozoa</taxon>
        <taxon>Mollusca</taxon>
        <taxon>Gastropoda</taxon>
        <taxon>Heterobranchia</taxon>
        <taxon>Euthyneura</taxon>
        <taxon>Panpulmonata</taxon>
        <taxon>Sacoglossa</taxon>
        <taxon>Placobranchoidea</taxon>
        <taxon>Plakobranchidae</taxon>
        <taxon>Elysia</taxon>
    </lineage>
</organism>
<evidence type="ECO:0000313" key="1">
    <source>
        <dbReference type="EMBL" id="GFS09443.1"/>
    </source>
</evidence>
<dbReference type="AlphaFoldDB" id="A0AAV4IJK6"/>
<gene>
    <name evidence="1" type="ORF">ElyMa_001298400</name>
</gene>
<name>A0AAV4IJK6_9GAST</name>
<dbReference type="Proteomes" id="UP000762676">
    <property type="component" value="Unassembled WGS sequence"/>
</dbReference>
<dbReference type="EMBL" id="BMAT01002576">
    <property type="protein sequence ID" value="GFS09443.1"/>
    <property type="molecule type" value="Genomic_DNA"/>
</dbReference>
<evidence type="ECO:0000313" key="2">
    <source>
        <dbReference type="Proteomes" id="UP000762676"/>
    </source>
</evidence>
<sequence>MLHTQTSVSALYQELAQPGPRLLPNAYGQCTSPGFAMSDAGNVYRTSCSMDRTNVPYRGCLRLSLVSPSILTFTSFKIFTTLS</sequence>
<comment type="caution">
    <text evidence="1">The sequence shown here is derived from an EMBL/GenBank/DDBJ whole genome shotgun (WGS) entry which is preliminary data.</text>
</comment>
<protein>
    <submittedName>
        <fullName evidence="1">Uncharacterized protein</fullName>
    </submittedName>
</protein>
<keyword evidence="2" id="KW-1185">Reference proteome</keyword>